<dbReference type="Gene3D" id="3.10.580.10">
    <property type="entry name" value="CBS-domain"/>
    <property type="match status" value="1"/>
</dbReference>
<feature type="binding site" evidence="9">
    <location>
        <position position="78"/>
    </location>
    <ligand>
        <name>Zn(2+)</name>
        <dbReference type="ChEBI" id="CHEBI:29105"/>
    </ligand>
</feature>
<feature type="site" description="Catalytically relevant" evidence="10">
    <location>
        <position position="55"/>
    </location>
</feature>
<comment type="subunit">
    <text evidence="3">Homotetramer.</text>
</comment>
<feature type="domain" description="CBS" evidence="12">
    <location>
        <begin position="273"/>
        <end position="324"/>
    </location>
</feature>
<evidence type="ECO:0000256" key="8">
    <source>
        <dbReference type="PIRNR" id="PIRNR004692"/>
    </source>
</evidence>
<dbReference type="InterPro" id="IPR050986">
    <property type="entry name" value="GutQ/KpsF_isomerases"/>
</dbReference>
<dbReference type="InterPro" id="IPR000644">
    <property type="entry name" value="CBS_dom"/>
</dbReference>
<dbReference type="CDD" id="cd04604">
    <property type="entry name" value="CBS_pair_SIS_assoc"/>
    <property type="match status" value="1"/>
</dbReference>
<dbReference type="InterPro" id="IPR001347">
    <property type="entry name" value="SIS_dom"/>
</dbReference>
<sequence length="324" mass="34954">MSSTTFDYCKIAKQVLATEIATLKQLENNFDCAFIAACNMIYSNQGKIVVMGIGKSGHIGNKLASTLASTGTPAFFVHPGEAAHGDLGMIDPEDIVLVLSNSGESKEILSLFPVLKHLNIRVISITSKPNSNIAQLSNIHLKTTVHKEACTLGLVPTSSTTATLVMGDALAVALLEARGFTAKDFALSHPGGMLGRKLLLKLSDIMHSNEELPMVTANTLICEALIEITQKGLGMTTITDQKKHLLGIFTDGDLRRIFDKRIDIHHTTIGEVMNKNPISIHPNTLALEGLNLMQKKNINSLILCDKNNLIGALNMHDLLKAGII</sequence>
<dbReference type="PATRIC" id="fig|1236703.3.peg.549"/>
<dbReference type="InterPro" id="IPR035474">
    <property type="entry name" value="SIS_Kpsf"/>
</dbReference>
<dbReference type="PANTHER" id="PTHR42745:SF1">
    <property type="entry name" value="ARABINOSE 5-PHOSPHATE ISOMERASE KDSD"/>
    <property type="match status" value="1"/>
</dbReference>
<reference evidence="14 15" key="1">
    <citation type="journal article" date="2014" name="Environ. Microbiol.">
        <title>Genomic signatures of obligate host dependence in the luminous bacterial symbiont of a vertebrate.</title>
        <authorList>
            <person name="Hendry T.A."/>
            <person name="de Wet J.R."/>
            <person name="Dunlap P.V."/>
        </authorList>
    </citation>
    <scope>NUCLEOTIDE SEQUENCE [LARGE SCALE GENOMIC DNA]</scope>
    <source>
        <strain evidence="14 15">Akat1</strain>
    </source>
</reference>
<evidence type="ECO:0000256" key="5">
    <source>
        <dbReference type="ARBA" id="ARBA00023122"/>
    </source>
</evidence>
<evidence type="ECO:0000256" key="9">
    <source>
        <dbReference type="PIRSR" id="PIRSR004692-2"/>
    </source>
</evidence>
<organism evidence="14 15">
    <name type="scientific">Candidatus Photodesmus katoptron Akat1</name>
    <dbReference type="NCBI Taxonomy" id="1236703"/>
    <lineage>
        <taxon>Bacteria</taxon>
        <taxon>Pseudomonadati</taxon>
        <taxon>Pseudomonadota</taxon>
        <taxon>Gammaproteobacteria</taxon>
        <taxon>Vibrionales</taxon>
        <taxon>Vibrionaceae</taxon>
        <taxon>Candidatus Photodesmus</taxon>
    </lineage>
</organism>
<evidence type="ECO:0000256" key="11">
    <source>
        <dbReference type="PROSITE-ProRule" id="PRU00703"/>
    </source>
</evidence>
<dbReference type="InterPro" id="IPR004800">
    <property type="entry name" value="KdsD/KpsF-type"/>
</dbReference>
<keyword evidence="9" id="KW-0862">Zinc</keyword>
<dbReference type="InterPro" id="IPR046348">
    <property type="entry name" value="SIS_dom_sf"/>
</dbReference>
<accession>S3DJC3</accession>
<keyword evidence="5 11" id="KW-0129">CBS domain</keyword>
<dbReference type="GO" id="GO:0046872">
    <property type="term" value="F:metal ion binding"/>
    <property type="evidence" value="ECO:0007669"/>
    <property type="project" value="UniProtKB-KW"/>
</dbReference>
<dbReference type="GO" id="GO:0019146">
    <property type="term" value="F:arabinose-5-phosphate isomerase activity"/>
    <property type="evidence" value="ECO:0007669"/>
    <property type="project" value="UniProtKB-EC"/>
</dbReference>
<dbReference type="PIRSF" id="PIRSF004692">
    <property type="entry name" value="KdsD_KpsF"/>
    <property type="match status" value="1"/>
</dbReference>
<comment type="pathway">
    <text evidence="1">Bacterial outer membrane biogenesis; lipopolysaccharide biosynthesis.</text>
</comment>
<evidence type="ECO:0000256" key="10">
    <source>
        <dbReference type="PIRSR" id="PIRSR004692-3"/>
    </source>
</evidence>
<dbReference type="STRING" id="28176.CF66_7039"/>
<dbReference type="GO" id="GO:0005975">
    <property type="term" value="P:carbohydrate metabolic process"/>
    <property type="evidence" value="ECO:0007669"/>
    <property type="project" value="InterPro"/>
</dbReference>
<dbReference type="Pfam" id="PF01380">
    <property type="entry name" value="SIS"/>
    <property type="match status" value="1"/>
</dbReference>
<comment type="catalytic activity">
    <reaction evidence="8">
        <text>D-arabinose 5-phosphate = D-ribulose 5-phosphate</text>
        <dbReference type="Rhea" id="RHEA:23104"/>
        <dbReference type="ChEBI" id="CHEBI:57693"/>
        <dbReference type="ChEBI" id="CHEBI:58121"/>
        <dbReference type="EC" id="5.3.1.13"/>
    </reaction>
</comment>
<dbReference type="eggNOG" id="COG0517">
    <property type="taxonomic scope" value="Bacteria"/>
</dbReference>
<gene>
    <name evidence="14" type="ORF">O1U_0544</name>
</gene>
<dbReference type="Pfam" id="PF00571">
    <property type="entry name" value="CBS"/>
    <property type="match status" value="2"/>
</dbReference>
<dbReference type="Gene3D" id="3.40.50.10490">
    <property type="entry name" value="Glucose-6-phosphate isomerase like protein, domain 1"/>
    <property type="match status" value="1"/>
</dbReference>
<dbReference type="FunFam" id="3.40.50.10490:FF:000011">
    <property type="entry name" value="Arabinose 5-phosphate isomerase"/>
    <property type="match status" value="1"/>
</dbReference>
<evidence type="ECO:0000259" key="13">
    <source>
        <dbReference type="PROSITE" id="PS51464"/>
    </source>
</evidence>
<dbReference type="PROSITE" id="PS51464">
    <property type="entry name" value="SIS"/>
    <property type="match status" value="1"/>
</dbReference>
<evidence type="ECO:0000256" key="7">
    <source>
        <dbReference type="ARBA" id="ARBA00060658"/>
    </source>
</evidence>
<keyword evidence="4" id="KW-0677">Repeat</keyword>
<evidence type="ECO:0000256" key="6">
    <source>
        <dbReference type="ARBA" id="ARBA00023235"/>
    </source>
</evidence>
<dbReference type="EC" id="5.3.1.13" evidence="8"/>
<comment type="pathway">
    <text evidence="7">Carbohydrate biosynthesis; 3-deoxy-D-manno-octulosonate biosynthesis; 3-deoxy-D-manno-octulosonate from D-ribulose 5-phosphate: step 1/3.</text>
</comment>
<keyword evidence="15" id="KW-1185">Reference proteome</keyword>
<evidence type="ECO:0000256" key="1">
    <source>
        <dbReference type="ARBA" id="ARBA00004756"/>
    </source>
</evidence>
<dbReference type="SMART" id="SM00116">
    <property type="entry name" value="CBS"/>
    <property type="match status" value="2"/>
</dbReference>
<evidence type="ECO:0000256" key="2">
    <source>
        <dbReference type="ARBA" id="ARBA00008165"/>
    </source>
</evidence>
<evidence type="ECO:0000313" key="15">
    <source>
        <dbReference type="Proteomes" id="UP000053688"/>
    </source>
</evidence>
<dbReference type="EMBL" id="AMSD01000002">
    <property type="protein sequence ID" value="EPE37244.1"/>
    <property type="molecule type" value="Genomic_DNA"/>
</dbReference>
<keyword evidence="9" id="KW-0479">Metal-binding</keyword>
<dbReference type="GO" id="GO:1901135">
    <property type="term" value="P:carbohydrate derivative metabolic process"/>
    <property type="evidence" value="ECO:0007669"/>
    <property type="project" value="InterPro"/>
</dbReference>
<feature type="site" description="Catalytically relevant" evidence="10">
    <location>
        <position position="148"/>
    </location>
</feature>
<feature type="site" description="Catalytically relevant" evidence="10">
    <location>
        <position position="107"/>
    </location>
</feature>
<protein>
    <recommendedName>
        <fullName evidence="8">Arabinose 5-phosphate isomerase</fullName>
        <shortName evidence="8">API</shortName>
        <ecNumber evidence="8">5.3.1.13</ecNumber>
    </recommendedName>
</protein>
<evidence type="ECO:0000256" key="3">
    <source>
        <dbReference type="ARBA" id="ARBA00011881"/>
    </source>
</evidence>
<evidence type="ECO:0000313" key="14">
    <source>
        <dbReference type="EMBL" id="EPE37244.1"/>
    </source>
</evidence>
<dbReference type="AlphaFoldDB" id="S3DJC3"/>
<dbReference type="Proteomes" id="UP000053688">
    <property type="component" value="Unassembled WGS sequence"/>
</dbReference>
<dbReference type="GO" id="GO:0097367">
    <property type="term" value="F:carbohydrate derivative binding"/>
    <property type="evidence" value="ECO:0007669"/>
    <property type="project" value="InterPro"/>
</dbReference>
<keyword evidence="6 8" id="KW-0413">Isomerase</keyword>
<dbReference type="eggNOG" id="COG0794">
    <property type="taxonomic scope" value="Bacteria"/>
</dbReference>
<dbReference type="PROSITE" id="PS51371">
    <property type="entry name" value="CBS"/>
    <property type="match status" value="2"/>
</dbReference>
<evidence type="ECO:0000256" key="4">
    <source>
        <dbReference type="ARBA" id="ARBA00022737"/>
    </source>
</evidence>
<comment type="caution">
    <text evidence="14">The sequence shown here is derived from an EMBL/GenBank/DDBJ whole genome shotgun (WGS) entry which is preliminary data.</text>
</comment>
<dbReference type="NCBIfam" id="TIGR00393">
    <property type="entry name" value="kpsF"/>
    <property type="match status" value="1"/>
</dbReference>
<proteinExistence type="inferred from homology"/>
<dbReference type="RefSeq" id="WP_016503876.1">
    <property type="nucleotide sequence ID" value="NZ_AMSD01000002.1"/>
</dbReference>
<comment type="similarity">
    <text evidence="2 8">Belongs to the SIS family. GutQ/KpsF subfamily.</text>
</comment>
<dbReference type="SUPFAM" id="SSF53697">
    <property type="entry name" value="SIS domain"/>
    <property type="match status" value="1"/>
</dbReference>
<feature type="domain" description="SIS" evidence="13">
    <location>
        <begin position="37"/>
        <end position="180"/>
    </location>
</feature>
<feature type="domain" description="CBS" evidence="12">
    <location>
        <begin position="206"/>
        <end position="264"/>
    </location>
</feature>
<dbReference type="CDD" id="cd05014">
    <property type="entry name" value="SIS_Kpsf"/>
    <property type="match status" value="1"/>
</dbReference>
<dbReference type="InterPro" id="IPR046342">
    <property type="entry name" value="CBS_dom_sf"/>
</dbReference>
<dbReference type="PANTHER" id="PTHR42745">
    <property type="match status" value="1"/>
</dbReference>
<feature type="site" description="Catalytically relevant" evidence="10">
    <location>
        <position position="189"/>
    </location>
</feature>
<name>S3DJC3_9GAMM</name>
<evidence type="ECO:0000259" key="12">
    <source>
        <dbReference type="PROSITE" id="PS51371"/>
    </source>
</evidence>
<dbReference type="FunFam" id="3.10.580.10:FF:000007">
    <property type="entry name" value="Arabinose 5-phosphate isomerase"/>
    <property type="match status" value="1"/>
</dbReference>